<gene>
    <name evidence="1" type="ORF">QTP70_017993</name>
</gene>
<feature type="non-terminal residue" evidence="1">
    <location>
        <position position="25"/>
    </location>
</feature>
<organism evidence="1 2">
    <name type="scientific">Hemibagrus guttatus</name>
    <dbReference type="NCBI Taxonomy" id="175788"/>
    <lineage>
        <taxon>Eukaryota</taxon>
        <taxon>Metazoa</taxon>
        <taxon>Chordata</taxon>
        <taxon>Craniata</taxon>
        <taxon>Vertebrata</taxon>
        <taxon>Euteleostomi</taxon>
        <taxon>Actinopterygii</taxon>
        <taxon>Neopterygii</taxon>
        <taxon>Teleostei</taxon>
        <taxon>Ostariophysi</taxon>
        <taxon>Siluriformes</taxon>
        <taxon>Bagridae</taxon>
        <taxon>Hemibagrus</taxon>
    </lineage>
</organism>
<evidence type="ECO:0000313" key="2">
    <source>
        <dbReference type="Proteomes" id="UP001274896"/>
    </source>
</evidence>
<name>A0AAE0QKI0_9TELE</name>
<sequence>GTRKRFPQTLGVYRCKNGISSGEDR</sequence>
<reference evidence="1" key="1">
    <citation type="submission" date="2023-06" db="EMBL/GenBank/DDBJ databases">
        <title>Male Hemibagrus guttatus genome.</title>
        <authorList>
            <person name="Bian C."/>
        </authorList>
    </citation>
    <scope>NUCLEOTIDE SEQUENCE</scope>
    <source>
        <strain evidence="1">Male_cb2023</strain>
        <tissue evidence="1">Muscle</tissue>
    </source>
</reference>
<proteinExistence type="predicted"/>
<evidence type="ECO:0000313" key="1">
    <source>
        <dbReference type="EMBL" id="KAK3524100.1"/>
    </source>
</evidence>
<accession>A0AAE0QKI0</accession>
<keyword evidence="2" id="KW-1185">Reference proteome</keyword>
<dbReference type="AlphaFoldDB" id="A0AAE0QKI0"/>
<dbReference type="EMBL" id="JAUCMX010000014">
    <property type="protein sequence ID" value="KAK3524100.1"/>
    <property type="molecule type" value="Genomic_DNA"/>
</dbReference>
<protein>
    <submittedName>
        <fullName evidence="1">Uncharacterized protein</fullName>
    </submittedName>
</protein>
<comment type="caution">
    <text evidence="1">The sequence shown here is derived from an EMBL/GenBank/DDBJ whole genome shotgun (WGS) entry which is preliminary data.</text>
</comment>
<dbReference type="Proteomes" id="UP001274896">
    <property type="component" value="Unassembled WGS sequence"/>
</dbReference>